<dbReference type="Gene3D" id="3.40.50.150">
    <property type="entry name" value="Vaccinia Virus protein VP39"/>
    <property type="match status" value="1"/>
</dbReference>
<keyword evidence="4" id="KW-1185">Reference proteome</keyword>
<organism evidence="3 4">
    <name type="scientific">Telmatocola sphagniphila</name>
    <dbReference type="NCBI Taxonomy" id="1123043"/>
    <lineage>
        <taxon>Bacteria</taxon>
        <taxon>Pseudomonadati</taxon>
        <taxon>Planctomycetota</taxon>
        <taxon>Planctomycetia</taxon>
        <taxon>Gemmatales</taxon>
        <taxon>Gemmataceae</taxon>
    </lineage>
</organism>
<protein>
    <submittedName>
        <fullName evidence="3">RsmD family RNA methyltransferase</fullName>
    </submittedName>
</protein>
<sequence>MEAARVDIRIVAGDLRGRKVTAVVHDGLRPTPQMVREALFSILGNAVPDRTFYDVFAGTGVIGMEAISRGASKAVFLEKDAKLLDAIQKYLAKFGISDRTQTLRTDVYRYWERWIPVEKEPVNVFFSPPFPDLTEKMDEFSAMIRLVCDKIPVASVVIIQAEDGFTEDKLPFYAEWDRRKYGRNLLLFWVKEDAPAESATAGSDGAESQ</sequence>
<dbReference type="InterPro" id="IPR004398">
    <property type="entry name" value="RNA_MeTrfase_RsmD"/>
</dbReference>
<dbReference type="SUPFAM" id="SSF53335">
    <property type="entry name" value="S-adenosyl-L-methionine-dependent methyltransferases"/>
    <property type="match status" value="1"/>
</dbReference>
<dbReference type="RefSeq" id="WP_213497664.1">
    <property type="nucleotide sequence ID" value="NZ_CP074694.1"/>
</dbReference>
<dbReference type="InterPro" id="IPR029063">
    <property type="entry name" value="SAM-dependent_MTases_sf"/>
</dbReference>
<accession>A0A8E6B7A3</accession>
<evidence type="ECO:0000256" key="1">
    <source>
        <dbReference type="ARBA" id="ARBA00022603"/>
    </source>
</evidence>
<dbReference type="EMBL" id="CP074694">
    <property type="protein sequence ID" value="QVL32774.1"/>
    <property type="molecule type" value="Genomic_DNA"/>
</dbReference>
<dbReference type="Pfam" id="PF03602">
    <property type="entry name" value="Cons_hypoth95"/>
    <property type="match status" value="1"/>
</dbReference>
<dbReference type="PANTHER" id="PTHR43542">
    <property type="entry name" value="METHYLTRANSFERASE"/>
    <property type="match status" value="1"/>
</dbReference>
<dbReference type="KEGG" id="tsph:KIH39_02310"/>
<dbReference type="AlphaFoldDB" id="A0A8E6B7A3"/>
<evidence type="ECO:0000313" key="3">
    <source>
        <dbReference type="EMBL" id="QVL32774.1"/>
    </source>
</evidence>
<evidence type="ECO:0000313" key="4">
    <source>
        <dbReference type="Proteomes" id="UP000676194"/>
    </source>
</evidence>
<proteinExistence type="predicted"/>
<dbReference type="Proteomes" id="UP000676194">
    <property type="component" value="Chromosome"/>
</dbReference>
<dbReference type="PIRSF" id="PIRSF004553">
    <property type="entry name" value="CHP00095"/>
    <property type="match status" value="1"/>
</dbReference>
<dbReference type="GO" id="GO:0008168">
    <property type="term" value="F:methyltransferase activity"/>
    <property type="evidence" value="ECO:0007669"/>
    <property type="project" value="UniProtKB-KW"/>
</dbReference>
<gene>
    <name evidence="3" type="ORF">KIH39_02310</name>
</gene>
<evidence type="ECO:0000256" key="2">
    <source>
        <dbReference type="ARBA" id="ARBA00022679"/>
    </source>
</evidence>
<keyword evidence="2" id="KW-0808">Transferase</keyword>
<keyword evidence="1 3" id="KW-0489">Methyltransferase</keyword>
<name>A0A8E6B7A3_9BACT</name>
<dbReference type="GO" id="GO:0031167">
    <property type="term" value="P:rRNA methylation"/>
    <property type="evidence" value="ECO:0007669"/>
    <property type="project" value="InterPro"/>
</dbReference>
<dbReference type="PANTHER" id="PTHR43542:SF1">
    <property type="entry name" value="METHYLTRANSFERASE"/>
    <property type="match status" value="1"/>
</dbReference>
<reference evidence="3" key="1">
    <citation type="submission" date="2021-05" db="EMBL/GenBank/DDBJ databases">
        <title>Complete genome sequence of the cellulolytic planctomycete Telmatocola sphagniphila SP2T and characterization of the first cellulase from planctomycetes.</title>
        <authorList>
            <person name="Rakitin A.L."/>
            <person name="Beletsky A.V."/>
            <person name="Naumoff D.G."/>
            <person name="Kulichevskaya I.S."/>
            <person name="Mardanov A.V."/>
            <person name="Ravin N.V."/>
            <person name="Dedysh S.N."/>
        </authorList>
    </citation>
    <scope>NUCLEOTIDE SEQUENCE</scope>
    <source>
        <strain evidence="3">SP2T</strain>
    </source>
</reference>